<evidence type="ECO:0000313" key="6">
    <source>
        <dbReference type="Proteomes" id="UP000663832"/>
    </source>
</evidence>
<organism evidence="4 7">
    <name type="scientific">Adineta steineri</name>
    <dbReference type="NCBI Taxonomy" id="433720"/>
    <lineage>
        <taxon>Eukaryota</taxon>
        <taxon>Metazoa</taxon>
        <taxon>Spiralia</taxon>
        <taxon>Gnathifera</taxon>
        <taxon>Rotifera</taxon>
        <taxon>Eurotatoria</taxon>
        <taxon>Bdelloidea</taxon>
        <taxon>Adinetida</taxon>
        <taxon>Adinetidae</taxon>
        <taxon>Adineta</taxon>
    </lineage>
</organism>
<feature type="region of interest" description="Disordered" evidence="1">
    <location>
        <begin position="631"/>
        <end position="658"/>
    </location>
</feature>
<feature type="compositionally biased region" description="Polar residues" evidence="1">
    <location>
        <begin position="320"/>
        <end position="332"/>
    </location>
</feature>
<feature type="domain" description="PWWP" evidence="3">
    <location>
        <begin position="108"/>
        <end position="175"/>
    </location>
</feature>
<dbReference type="SMART" id="SM00293">
    <property type="entry name" value="PWWP"/>
    <property type="match status" value="1"/>
</dbReference>
<accession>A0A814FEP0</accession>
<dbReference type="Proteomes" id="UP000663877">
    <property type="component" value="Unassembled WGS sequence"/>
</dbReference>
<keyword evidence="2" id="KW-0472">Membrane</keyword>
<evidence type="ECO:0000313" key="5">
    <source>
        <dbReference type="EMBL" id="CAF1438398.1"/>
    </source>
</evidence>
<feature type="compositionally biased region" description="Low complexity" evidence="1">
    <location>
        <begin position="270"/>
        <end position="279"/>
    </location>
</feature>
<dbReference type="EMBL" id="CAJNOM010000438">
    <property type="protein sequence ID" value="CAF1438398.1"/>
    <property type="molecule type" value="Genomic_DNA"/>
</dbReference>
<reference evidence="4" key="1">
    <citation type="submission" date="2021-02" db="EMBL/GenBank/DDBJ databases">
        <authorList>
            <person name="Nowell W R."/>
        </authorList>
    </citation>
    <scope>NUCLEOTIDE SEQUENCE</scope>
</reference>
<dbReference type="EMBL" id="CAJNOI010000063">
    <property type="protein sequence ID" value="CAF0979647.1"/>
    <property type="molecule type" value="Genomic_DNA"/>
</dbReference>
<dbReference type="PROSITE" id="PS50812">
    <property type="entry name" value="PWWP"/>
    <property type="match status" value="1"/>
</dbReference>
<dbReference type="CDD" id="cd20144">
    <property type="entry name" value="PWWP_NSD_rpt1"/>
    <property type="match status" value="1"/>
</dbReference>
<evidence type="ECO:0000313" key="4">
    <source>
        <dbReference type="EMBL" id="CAF0979647.1"/>
    </source>
</evidence>
<gene>
    <name evidence="4" type="ORF">BJG266_LOCUS14797</name>
    <name evidence="5" type="ORF">QVE165_LOCUS39444</name>
</gene>
<evidence type="ECO:0000256" key="1">
    <source>
        <dbReference type="SAM" id="MobiDB-lite"/>
    </source>
</evidence>
<dbReference type="AlphaFoldDB" id="A0A814FEP0"/>
<feature type="region of interest" description="Disordered" evidence="1">
    <location>
        <begin position="1"/>
        <end position="96"/>
    </location>
</feature>
<keyword evidence="2" id="KW-0812">Transmembrane</keyword>
<protein>
    <recommendedName>
        <fullName evidence="3">PWWP domain-containing protein</fullName>
    </recommendedName>
</protein>
<sequence length="658" mass="74305">MDTSTTDIEVINAEETPVNGAEDSSAETKPGKRKRSTKKTVETEETNISNGRPRRTLPKREEVPAAIVNGAGEKKNKTRAQRNSAEQAAVDADDEQERDKNIPILHDVADVVWVKMGGHPWWPSLIIRDPNDTTRCFTKVSGNTRAKRMYFVVFYGSTADFAWVPDAAVIPYQGVEAFTKYAQEIVDKAQTKSQKEQLTERFQLKVTIGRREDWELAVREADDSLKQTSETRLEEIDPKVQFYTTKLVAPKGQPGRKSKASANKAEESSEPSNAASPSADPTDRSLLAEKTFEFKSDDESSEEEMPVRKTPSVKIKLKKQTSNDADSTTTTPPAKRRHMRKSTEPTESTTASGKTNGSSFSHELRSPKNTNEAPVVNGNSTGRKRGRPRLSKPSVIINNVDDQKMDVHSDTPEVTTQRKSITKPQAFMKKTHPVASMNNILVGQHHRFDTLIGFLSPFEEQEVYETIEQIRPTKTFEEAEQIARRRFEHILCVNLNKTTVTVPQEWFYSFLFAHPILIVKNPQWFNDKKNSDSLTDNDLLNNVNRTQSSSSLQVLKHQLGVLSKLYRNELQSVCTMNNQTESNIRPEPYISTGYFISITSVGCILILILIILFLFFTKKQNDFASDDYELSTDRSTSINGRKSSQYRRSKQYSSIDSS</sequence>
<feature type="region of interest" description="Disordered" evidence="1">
    <location>
        <begin position="245"/>
        <end position="399"/>
    </location>
</feature>
<dbReference type="InterPro" id="IPR000313">
    <property type="entry name" value="PWWP_dom"/>
</dbReference>
<dbReference type="OrthoDB" id="422362at2759"/>
<evidence type="ECO:0000256" key="2">
    <source>
        <dbReference type="SAM" id="Phobius"/>
    </source>
</evidence>
<evidence type="ECO:0000259" key="3">
    <source>
        <dbReference type="PROSITE" id="PS50812"/>
    </source>
</evidence>
<dbReference type="Gene3D" id="2.30.30.140">
    <property type="match status" value="1"/>
</dbReference>
<keyword evidence="6" id="KW-1185">Reference proteome</keyword>
<name>A0A814FEP0_9BILA</name>
<keyword evidence="2" id="KW-1133">Transmembrane helix</keyword>
<feature type="transmembrane region" description="Helical" evidence="2">
    <location>
        <begin position="594"/>
        <end position="616"/>
    </location>
</feature>
<feature type="compositionally biased region" description="Basic and acidic residues" evidence="1">
    <location>
        <begin position="281"/>
        <end position="298"/>
    </location>
</feature>
<dbReference type="Proteomes" id="UP000663832">
    <property type="component" value="Unassembled WGS sequence"/>
</dbReference>
<dbReference type="SUPFAM" id="SSF63748">
    <property type="entry name" value="Tudor/PWWP/MBT"/>
    <property type="match status" value="1"/>
</dbReference>
<feature type="compositionally biased region" description="Polar residues" evidence="1">
    <location>
        <begin position="345"/>
        <end position="381"/>
    </location>
</feature>
<evidence type="ECO:0000313" key="7">
    <source>
        <dbReference type="Proteomes" id="UP000663877"/>
    </source>
</evidence>
<dbReference type="Pfam" id="PF00855">
    <property type="entry name" value="PWWP"/>
    <property type="match status" value="1"/>
</dbReference>
<proteinExistence type="predicted"/>
<comment type="caution">
    <text evidence="4">The sequence shown here is derived from an EMBL/GenBank/DDBJ whole genome shotgun (WGS) entry which is preliminary data.</text>
</comment>